<accession>L8H206</accession>
<evidence type="ECO:0000313" key="2">
    <source>
        <dbReference type="EMBL" id="ELR19275.1"/>
    </source>
</evidence>
<gene>
    <name evidence="2" type="ORF">ACA1_264490</name>
</gene>
<feature type="chain" id="PRO_5003990642" evidence="1">
    <location>
        <begin position="25"/>
        <end position="207"/>
    </location>
</feature>
<dbReference type="AlphaFoldDB" id="L8H206"/>
<feature type="signal peptide" evidence="1">
    <location>
        <begin position="1"/>
        <end position="24"/>
    </location>
</feature>
<keyword evidence="3" id="KW-1185">Reference proteome</keyword>
<dbReference type="Proteomes" id="UP000011083">
    <property type="component" value="Unassembled WGS sequence"/>
</dbReference>
<evidence type="ECO:0000256" key="1">
    <source>
        <dbReference type="SAM" id="SignalP"/>
    </source>
</evidence>
<protein>
    <submittedName>
        <fullName evidence="2">Uncharacterized protein</fullName>
    </submittedName>
</protein>
<organism evidence="2 3">
    <name type="scientific">Acanthamoeba castellanii (strain ATCC 30010 / Neff)</name>
    <dbReference type="NCBI Taxonomy" id="1257118"/>
    <lineage>
        <taxon>Eukaryota</taxon>
        <taxon>Amoebozoa</taxon>
        <taxon>Discosea</taxon>
        <taxon>Longamoebia</taxon>
        <taxon>Centramoebida</taxon>
        <taxon>Acanthamoebidae</taxon>
        <taxon>Acanthamoeba</taxon>
    </lineage>
</organism>
<sequence>MQACFKWLAVVVIVCALCTAASNGAELFLAQYQDSGCSVLVENYQVQPDGNCTPSQQSGFYSFATDVANATAAKYRYACDSQCADCLVQGTTVFGHCNSIFPAFGYSAIWRAQPAKLQVESFSDARCATLLPELSGVFASGVCMAGKELNSRYSLVNGEKGQPLVLYSLRCPHTDCSLCYPYGQAQLNTCFQVAPWLARWAKVSIVN</sequence>
<proteinExistence type="predicted"/>
<keyword evidence="1" id="KW-0732">Signal</keyword>
<reference evidence="2 3" key="1">
    <citation type="journal article" date="2013" name="Genome Biol.">
        <title>Genome of Acanthamoeba castellanii highlights extensive lateral gene transfer and early evolution of tyrosine kinase signaling.</title>
        <authorList>
            <person name="Clarke M."/>
            <person name="Lohan A.J."/>
            <person name="Liu B."/>
            <person name="Lagkouvardos I."/>
            <person name="Roy S."/>
            <person name="Zafar N."/>
            <person name="Bertelli C."/>
            <person name="Schilde C."/>
            <person name="Kianianmomeni A."/>
            <person name="Burglin T.R."/>
            <person name="Frech C."/>
            <person name="Turcotte B."/>
            <person name="Kopec K.O."/>
            <person name="Synnott J.M."/>
            <person name="Choo C."/>
            <person name="Paponov I."/>
            <person name="Finkler A."/>
            <person name="Soon Heng Tan C."/>
            <person name="Hutchins A.P."/>
            <person name="Weinmeier T."/>
            <person name="Rattei T."/>
            <person name="Chu J.S."/>
            <person name="Gimenez G."/>
            <person name="Irimia M."/>
            <person name="Rigden D.J."/>
            <person name="Fitzpatrick D.A."/>
            <person name="Lorenzo-Morales J."/>
            <person name="Bateman A."/>
            <person name="Chiu C.H."/>
            <person name="Tang P."/>
            <person name="Hegemann P."/>
            <person name="Fromm H."/>
            <person name="Raoult D."/>
            <person name="Greub G."/>
            <person name="Miranda-Saavedra D."/>
            <person name="Chen N."/>
            <person name="Nash P."/>
            <person name="Ginger M.L."/>
            <person name="Horn M."/>
            <person name="Schaap P."/>
            <person name="Caler L."/>
            <person name="Loftus B."/>
        </authorList>
    </citation>
    <scope>NUCLEOTIDE SEQUENCE [LARGE SCALE GENOMIC DNA]</scope>
    <source>
        <strain evidence="2 3">Neff</strain>
    </source>
</reference>
<dbReference type="EMBL" id="KB007933">
    <property type="protein sequence ID" value="ELR19275.1"/>
    <property type="molecule type" value="Genomic_DNA"/>
</dbReference>
<dbReference type="RefSeq" id="XP_004341360.1">
    <property type="nucleotide sequence ID" value="XM_004341312.1"/>
</dbReference>
<dbReference type="VEuPathDB" id="AmoebaDB:ACA1_264490"/>
<evidence type="ECO:0000313" key="3">
    <source>
        <dbReference type="Proteomes" id="UP000011083"/>
    </source>
</evidence>
<dbReference type="GeneID" id="14920052"/>
<dbReference type="KEGG" id="acan:ACA1_264490"/>
<name>L8H206_ACACF</name>